<dbReference type="PIRSF" id="PIRSF006019">
    <property type="entry name" value="dCMP_deaminase"/>
    <property type="match status" value="1"/>
</dbReference>
<dbReference type="InterPro" id="IPR002125">
    <property type="entry name" value="CMP_dCMP_dom"/>
</dbReference>
<gene>
    <name evidence="7" type="ORF">CXX69_01005</name>
</gene>
<evidence type="ECO:0000256" key="4">
    <source>
        <dbReference type="ARBA" id="ARBA00022801"/>
    </source>
</evidence>
<dbReference type="Gene3D" id="3.40.140.10">
    <property type="entry name" value="Cytidine Deaminase, domain 2"/>
    <property type="match status" value="1"/>
</dbReference>
<keyword evidence="4" id="KW-0378">Hydrolase</keyword>
<dbReference type="InterPro" id="IPR016192">
    <property type="entry name" value="APOBEC/CMP_deaminase_Zn-bd"/>
</dbReference>
<dbReference type="CDD" id="cd01286">
    <property type="entry name" value="deoxycytidylate_deaminase"/>
    <property type="match status" value="1"/>
</dbReference>
<comment type="caution">
    <text evidence="7">The sequence shown here is derived from an EMBL/GenBank/DDBJ whole genome shotgun (WGS) entry which is preliminary data.</text>
</comment>
<dbReference type="InterPro" id="IPR016193">
    <property type="entry name" value="Cytidine_deaminase-like"/>
</dbReference>
<comment type="cofactor">
    <cofactor evidence="1">
        <name>Zn(2+)</name>
        <dbReference type="ChEBI" id="CHEBI:29105"/>
    </cofactor>
</comment>
<dbReference type="InterPro" id="IPR035105">
    <property type="entry name" value="Deoxycytidylate_deaminase_dom"/>
</dbReference>
<keyword evidence="5" id="KW-0862">Zinc</keyword>
<organism evidence="7 8">
    <name type="scientific">Candidatus Thalassarchaeum betae</name>
    <dbReference type="NCBI Taxonomy" id="2599289"/>
    <lineage>
        <taxon>Archaea</taxon>
        <taxon>Methanobacteriati</taxon>
        <taxon>Thermoplasmatota</taxon>
        <taxon>Candidatus Poseidoniia</taxon>
        <taxon>Candidatus Poseidoniales</taxon>
        <taxon>Candidatus Thalassarchaeaceae</taxon>
        <taxon>Candidatus Thalassarchaeum</taxon>
    </lineage>
</organism>
<dbReference type="Proteomes" id="UP000248161">
    <property type="component" value="Unassembled WGS sequence"/>
</dbReference>
<dbReference type="GO" id="GO:0004132">
    <property type="term" value="F:dCMP deaminase activity"/>
    <property type="evidence" value="ECO:0007669"/>
    <property type="project" value="InterPro"/>
</dbReference>
<evidence type="ECO:0000256" key="3">
    <source>
        <dbReference type="ARBA" id="ARBA00022723"/>
    </source>
</evidence>
<dbReference type="GO" id="GO:0008270">
    <property type="term" value="F:zinc ion binding"/>
    <property type="evidence" value="ECO:0007669"/>
    <property type="project" value="InterPro"/>
</dbReference>
<evidence type="ECO:0000256" key="5">
    <source>
        <dbReference type="ARBA" id="ARBA00022833"/>
    </source>
</evidence>
<dbReference type="PROSITE" id="PS51747">
    <property type="entry name" value="CYT_DCMP_DEAMINASES_2"/>
    <property type="match status" value="1"/>
</dbReference>
<dbReference type="AlphaFoldDB" id="A0A2V3HTX8"/>
<evidence type="ECO:0000313" key="7">
    <source>
        <dbReference type="EMBL" id="PXF22540.1"/>
    </source>
</evidence>
<reference evidence="7 8" key="1">
    <citation type="journal article" date="2015" name="Nat. Commun.">
        <title>Genomic and transcriptomic evidence for scavenging of diverse organic compounds by widespread deep-sea archaea.</title>
        <authorList>
            <person name="Li M."/>
            <person name="Baker B.J."/>
            <person name="Anantharaman K."/>
            <person name="Jain S."/>
            <person name="Breier J.A."/>
            <person name="Dick G.J."/>
        </authorList>
    </citation>
    <scope>NUCLEOTIDE SEQUENCE [LARGE SCALE GENOMIC DNA]</scope>
    <source>
        <strain evidence="7">Cayman_51_deep</strain>
    </source>
</reference>
<evidence type="ECO:0000259" key="6">
    <source>
        <dbReference type="PROSITE" id="PS51747"/>
    </source>
</evidence>
<dbReference type="GO" id="GO:0006220">
    <property type="term" value="P:pyrimidine nucleotide metabolic process"/>
    <property type="evidence" value="ECO:0007669"/>
    <property type="project" value="InterPro"/>
</dbReference>
<dbReference type="PROSITE" id="PS00903">
    <property type="entry name" value="CYT_DCMP_DEAMINASES_1"/>
    <property type="match status" value="1"/>
</dbReference>
<comment type="similarity">
    <text evidence="2">Belongs to the cytidine and deoxycytidylate deaminase family.</text>
</comment>
<dbReference type="PANTHER" id="PTHR11086:SF18">
    <property type="entry name" value="DEOXYCYTIDYLATE DEAMINASE"/>
    <property type="match status" value="1"/>
</dbReference>
<evidence type="ECO:0000256" key="2">
    <source>
        <dbReference type="ARBA" id="ARBA00006576"/>
    </source>
</evidence>
<dbReference type="InterPro" id="IPR016473">
    <property type="entry name" value="dCMP_deaminase"/>
</dbReference>
<dbReference type="EMBL" id="PSPG01000001">
    <property type="protein sequence ID" value="PXF22540.1"/>
    <property type="molecule type" value="Genomic_DNA"/>
</dbReference>
<feature type="domain" description="CMP/dCMP-type deaminase" evidence="6">
    <location>
        <begin position="4"/>
        <end position="127"/>
    </location>
</feature>
<keyword evidence="3" id="KW-0479">Metal-binding</keyword>
<dbReference type="PANTHER" id="PTHR11086">
    <property type="entry name" value="DEOXYCYTIDYLATE DEAMINASE-RELATED"/>
    <property type="match status" value="1"/>
</dbReference>
<dbReference type="Pfam" id="PF00383">
    <property type="entry name" value="dCMP_cyt_deam_1"/>
    <property type="match status" value="1"/>
</dbReference>
<sequence>MTEKWDRRFLELAAHISTWSKDPSTKVGCVVVGEDREIRSTGFNGFPRGIEDDAERLEDREQKYPLICHAEENAIMHAARTGVSLKGNVAFVTWPPCSRCTRSLIQAGISEVVYPAGIDIPERWEEDFSIAMSMMEEAGLTVRQA</sequence>
<dbReference type="GO" id="GO:0005737">
    <property type="term" value="C:cytoplasm"/>
    <property type="evidence" value="ECO:0007669"/>
    <property type="project" value="TreeGrafter"/>
</dbReference>
<accession>A0A2V3HTX8</accession>
<evidence type="ECO:0000256" key="1">
    <source>
        <dbReference type="ARBA" id="ARBA00001947"/>
    </source>
</evidence>
<dbReference type="SUPFAM" id="SSF53927">
    <property type="entry name" value="Cytidine deaminase-like"/>
    <property type="match status" value="1"/>
</dbReference>
<evidence type="ECO:0000313" key="8">
    <source>
        <dbReference type="Proteomes" id="UP000248161"/>
    </source>
</evidence>
<proteinExistence type="inferred from homology"/>
<name>A0A2V3HTX8_9ARCH</name>
<protein>
    <recommendedName>
        <fullName evidence="6">CMP/dCMP-type deaminase domain-containing protein</fullName>
    </recommendedName>
</protein>
<dbReference type="InterPro" id="IPR015517">
    <property type="entry name" value="dCMP_deaminase-rel"/>
</dbReference>